<reference evidence="2 3" key="1">
    <citation type="journal article" date="2018" name="BMC Genomics">
        <title>The genome of Naegleria lovaniensis, the basis for a comparative approach to unravel pathogenicity factors of the human pathogenic amoeba N. fowleri.</title>
        <authorList>
            <person name="Liechti N."/>
            <person name="Schurch N."/>
            <person name="Bruggmann R."/>
            <person name="Wittwer M."/>
        </authorList>
    </citation>
    <scope>NUCLEOTIDE SEQUENCE [LARGE SCALE GENOMIC DNA]</scope>
    <source>
        <strain evidence="2 3">ATCC 30569</strain>
    </source>
</reference>
<dbReference type="GeneID" id="68098942"/>
<organism evidence="2 3">
    <name type="scientific">Naegleria lovaniensis</name>
    <name type="common">Amoeba</name>
    <dbReference type="NCBI Taxonomy" id="51637"/>
    <lineage>
        <taxon>Eukaryota</taxon>
        <taxon>Discoba</taxon>
        <taxon>Heterolobosea</taxon>
        <taxon>Tetramitia</taxon>
        <taxon>Eutetramitia</taxon>
        <taxon>Vahlkampfiidae</taxon>
        <taxon>Naegleria</taxon>
    </lineage>
</organism>
<proteinExistence type="predicted"/>
<feature type="region of interest" description="Disordered" evidence="1">
    <location>
        <begin position="90"/>
        <end position="111"/>
    </location>
</feature>
<gene>
    <name evidence="2" type="ORF">C9374_006488</name>
</gene>
<dbReference type="AlphaFoldDB" id="A0AA88KH84"/>
<feature type="compositionally biased region" description="Polar residues" evidence="1">
    <location>
        <begin position="90"/>
        <end position="100"/>
    </location>
</feature>
<feature type="compositionally biased region" description="Basic and acidic residues" evidence="1">
    <location>
        <begin position="102"/>
        <end position="111"/>
    </location>
</feature>
<name>A0AA88KH84_NAELO</name>
<dbReference type="Proteomes" id="UP000816034">
    <property type="component" value="Unassembled WGS sequence"/>
</dbReference>
<keyword evidence="3" id="KW-1185">Reference proteome</keyword>
<protein>
    <submittedName>
        <fullName evidence="2">Uncharacterized protein</fullName>
    </submittedName>
</protein>
<evidence type="ECO:0000256" key="1">
    <source>
        <dbReference type="SAM" id="MobiDB-lite"/>
    </source>
</evidence>
<evidence type="ECO:0000313" key="2">
    <source>
        <dbReference type="EMBL" id="KAG2381499.1"/>
    </source>
</evidence>
<accession>A0AA88KH84</accession>
<evidence type="ECO:0000313" key="3">
    <source>
        <dbReference type="Proteomes" id="UP000816034"/>
    </source>
</evidence>
<comment type="caution">
    <text evidence="2">The sequence shown here is derived from an EMBL/GenBank/DDBJ whole genome shotgun (WGS) entry which is preliminary data.</text>
</comment>
<dbReference type="EMBL" id="PYSW02000027">
    <property type="protein sequence ID" value="KAG2381499.1"/>
    <property type="molecule type" value="Genomic_DNA"/>
</dbReference>
<sequence>MDLQHLLLSRFKRLLTPSSSCVERIFNDNPSSESGCIFSRPLFTIQATNLRVVMMTTTMHDPTVHEDVKQGLLDFGRDESPMKQSFEIPSSQWLTGSFPNINDRDNNKPAR</sequence>
<dbReference type="RefSeq" id="XP_044547179.1">
    <property type="nucleotide sequence ID" value="XM_044696353.1"/>
</dbReference>